<organism evidence="1 2">
    <name type="scientific">Luteibacter jiangsuensis</name>
    <dbReference type="NCBI Taxonomy" id="637577"/>
    <lineage>
        <taxon>Bacteria</taxon>
        <taxon>Pseudomonadati</taxon>
        <taxon>Pseudomonadota</taxon>
        <taxon>Gammaproteobacteria</taxon>
        <taxon>Lysobacterales</taxon>
        <taxon>Rhodanobacteraceae</taxon>
        <taxon>Luteibacter</taxon>
    </lineage>
</organism>
<dbReference type="PROSITE" id="PS51257">
    <property type="entry name" value="PROKAR_LIPOPROTEIN"/>
    <property type="match status" value="1"/>
</dbReference>
<proteinExistence type="predicted"/>
<protein>
    <recommendedName>
        <fullName evidence="3">Prepilin peptidase dependent protein C</fullName>
    </recommendedName>
</protein>
<dbReference type="Proteomes" id="UP001429601">
    <property type="component" value="Unassembled WGS sequence"/>
</dbReference>
<name>A0ABX0Q8Q5_9GAMM</name>
<gene>
    <name evidence="1" type="ORF">HBF26_14050</name>
</gene>
<evidence type="ECO:0000313" key="2">
    <source>
        <dbReference type="Proteomes" id="UP001429601"/>
    </source>
</evidence>
<evidence type="ECO:0008006" key="3">
    <source>
        <dbReference type="Google" id="ProtNLM"/>
    </source>
</evidence>
<evidence type="ECO:0000313" key="1">
    <source>
        <dbReference type="EMBL" id="NID06017.1"/>
    </source>
</evidence>
<sequence length="137" mass="14715">MRYDRGSSLIESLTALAIFAIGSACHAVWIGQSMATHARASRLVAATTIALSLEARMRVNREGALAGHYESEARSLSCAAGCDWREIAAADLWLFHKAIDRHLGAGASSRVACGPASECTISIAWLGRPVIDWSFRL</sequence>
<dbReference type="RefSeq" id="WP_167127704.1">
    <property type="nucleotide sequence ID" value="NZ_JAAQQR010000006.1"/>
</dbReference>
<reference evidence="1 2" key="1">
    <citation type="journal article" date="2011" name="Curr. Microbiol.">
        <title>Luteibacter jiangsuensis sp. nov.: a methamidophos-degrading bacterium isolated from a methamidophos-manufacturing factory.</title>
        <authorList>
            <person name="Wang L."/>
            <person name="Wang G.L."/>
            <person name="Li S.P."/>
            <person name="Jiang J.D."/>
        </authorList>
    </citation>
    <scope>NUCLEOTIDE SEQUENCE [LARGE SCALE GENOMIC DNA]</scope>
    <source>
        <strain evidence="1 2">CGMCC 1.10133</strain>
    </source>
</reference>
<accession>A0ABX0Q8Q5</accession>
<keyword evidence="2" id="KW-1185">Reference proteome</keyword>
<dbReference type="EMBL" id="JAAQQR010000006">
    <property type="protein sequence ID" value="NID06017.1"/>
    <property type="molecule type" value="Genomic_DNA"/>
</dbReference>
<comment type="caution">
    <text evidence="1">The sequence shown here is derived from an EMBL/GenBank/DDBJ whole genome shotgun (WGS) entry which is preliminary data.</text>
</comment>